<dbReference type="AlphaFoldDB" id="A0A8T0TSE8"/>
<evidence type="ECO:0000313" key="5">
    <source>
        <dbReference type="Proteomes" id="UP000823388"/>
    </source>
</evidence>
<dbReference type="GO" id="GO:0003924">
    <property type="term" value="F:GTPase activity"/>
    <property type="evidence" value="ECO:0007669"/>
    <property type="project" value="InterPro"/>
</dbReference>
<protein>
    <recommendedName>
        <fullName evidence="6">ADP-ribosylation factor</fullName>
    </recommendedName>
</protein>
<evidence type="ECO:0000256" key="2">
    <source>
        <dbReference type="ARBA" id="ARBA00023134"/>
    </source>
</evidence>
<keyword evidence="1" id="KW-0547">Nucleotide-binding</keyword>
<proteinExistence type="predicted"/>
<dbReference type="InterPro" id="IPR006689">
    <property type="entry name" value="Small_GTPase_ARF/SAR"/>
</dbReference>
<keyword evidence="5" id="KW-1185">Reference proteome</keyword>
<comment type="caution">
    <text evidence="4">The sequence shown here is derived from an EMBL/GenBank/DDBJ whole genome shotgun (WGS) entry which is preliminary data.</text>
</comment>
<dbReference type="Proteomes" id="UP000823388">
    <property type="component" value="Chromosome 4K"/>
</dbReference>
<keyword evidence="2" id="KW-0342">GTP-binding</keyword>
<dbReference type="GO" id="GO:0005525">
    <property type="term" value="F:GTP binding"/>
    <property type="evidence" value="ECO:0007669"/>
    <property type="project" value="UniProtKB-KW"/>
</dbReference>
<feature type="region of interest" description="Disordered" evidence="3">
    <location>
        <begin position="30"/>
        <end position="51"/>
    </location>
</feature>
<sequence length="51" mass="5537">MGQSLMMKLFFDNSCHKEVKVVMLGLDAAGKTTDPVPAARRRSAVDGADDR</sequence>
<gene>
    <name evidence="4" type="ORF">PVAP13_4KG397900</name>
</gene>
<evidence type="ECO:0000256" key="1">
    <source>
        <dbReference type="ARBA" id="ARBA00022741"/>
    </source>
</evidence>
<dbReference type="EMBL" id="CM029043">
    <property type="protein sequence ID" value="KAG2610789.1"/>
    <property type="molecule type" value="Genomic_DNA"/>
</dbReference>
<name>A0A8T0TSE8_PANVG</name>
<reference evidence="4" key="1">
    <citation type="submission" date="2020-05" db="EMBL/GenBank/DDBJ databases">
        <title>WGS assembly of Panicum virgatum.</title>
        <authorList>
            <person name="Lovell J.T."/>
            <person name="Jenkins J."/>
            <person name="Shu S."/>
            <person name="Juenger T.E."/>
            <person name="Schmutz J."/>
        </authorList>
    </citation>
    <scope>NUCLEOTIDE SEQUENCE</scope>
    <source>
        <strain evidence="4">AP13</strain>
    </source>
</reference>
<evidence type="ECO:0000313" key="4">
    <source>
        <dbReference type="EMBL" id="KAG2610789.1"/>
    </source>
</evidence>
<evidence type="ECO:0008006" key="6">
    <source>
        <dbReference type="Google" id="ProtNLM"/>
    </source>
</evidence>
<evidence type="ECO:0000256" key="3">
    <source>
        <dbReference type="SAM" id="MobiDB-lite"/>
    </source>
</evidence>
<accession>A0A8T0TSE8</accession>
<dbReference type="Pfam" id="PF00025">
    <property type="entry name" value="Arf"/>
    <property type="match status" value="1"/>
</dbReference>
<organism evidence="4 5">
    <name type="scientific">Panicum virgatum</name>
    <name type="common">Blackwell switchgrass</name>
    <dbReference type="NCBI Taxonomy" id="38727"/>
    <lineage>
        <taxon>Eukaryota</taxon>
        <taxon>Viridiplantae</taxon>
        <taxon>Streptophyta</taxon>
        <taxon>Embryophyta</taxon>
        <taxon>Tracheophyta</taxon>
        <taxon>Spermatophyta</taxon>
        <taxon>Magnoliopsida</taxon>
        <taxon>Liliopsida</taxon>
        <taxon>Poales</taxon>
        <taxon>Poaceae</taxon>
        <taxon>PACMAD clade</taxon>
        <taxon>Panicoideae</taxon>
        <taxon>Panicodae</taxon>
        <taxon>Paniceae</taxon>
        <taxon>Panicinae</taxon>
        <taxon>Panicum</taxon>
        <taxon>Panicum sect. Hiantes</taxon>
    </lineage>
</organism>